<dbReference type="RefSeq" id="WP_177240612.1">
    <property type="nucleotide sequence ID" value="NZ_FOHX01000003.1"/>
</dbReference>
<evidence type="ECO:0000313" key="2">
    <source>
        <dbReference type="EMBL" id="SET62425.1"/>
    </source>
</evidence>
<sequence>MSLSAEASPPAPASPTRVRRHIAFRIIVAAIALLLIVGFGVWLSILTPWVSFADTTDHGWTRTPELHRTADTMSAAVMGAVGAAGIVLAVLPRRRSALTGWFVAMVAAMGITSVVSSVIQGHDLLDAAIFAAGWLALLVVPPLLLAPDRRGLPAGGVASEDRPRGPLLAALWALVVAGALIAVGAIVWRLAGGIIENPREDDVVGFVLFGLAFALGGAQCIRAREGWRTLAIILAAVAAYTVVAGVSLALG</sequence>
<feature type="transmembrane region" description="Helical" evidence="1">
    <location>
        <begin position="98"/>
        <end position="119"/>
    </location>
</feature>
<keyword evidence="1" id="KW-0472">Membrane</keyword>
<accession>A0A1I0FV77</accession>
<dbReference type="EMBL" id="FOHX01000003">
    <property type="protein sequence ID" value="SET62425.1"/>
    <property type="molecule type" value="Genomic_DNA"/>
</dbReference>
<name>A0A1I0FV77_9ACTN</name>
<proteinExistence type="predicted"/>
<reference evidence="2 3" key="1">
    <citation type="submission" date="2016-10" db="EMBL/GenBank/DDBJ databases">
        <authorList>
            <person name="de Groot N.N."/>
        </authorList>
    </citation>
    <scope>NUCLEOTIDE SEQUENCE [LARGE SCALE GENOMIC DNA]</scope>
    <source>
        <strain evidence="2 3">CGMCC 4.5598</strain>
    </source>
</reference>
<keyword evidence="1" id="KW-1133">Transmembrane helix</keyword>
<feature type="transmembrane region" description="Helical" evidence="1">
    <location>
        <begin position="72"/>
        <end position="91"/>
    </location>
</feature>
<gene>
    <name evidence="2" type="ORF">SAMN05421811_103635</name>
</gene>
<organism evidence="2 3">
    <name type="scientific">Nonomuraea wenchangensis</name>
    <dbReference type="NCBI Taxonomy" id="568860"/>
    <lineage>
        <taxon>Bacteria</taxon>
        <taxon>Bacillati</taxon>
        <taxon>Actinomycetota</taxon>
        <taxon>Actinomycetes</taxon>
        <taxon>Streptosporangiales</taxon>
        <taxon>Streptosporangiaceae</taxon>
        <taxon>Nonomuraea</taxon>
    </lineage>
</organism>
<evidence type="ECO:0000256" key="1">
    <source>
        <dbReference type="SAM" id="Phobius"/>
    </source>
</evidence>
<keyword evidence="3" id="KW-1185">Reference proteome</keyword>
<dbReference type="Proteomes" id="UP000199361">
    <property type="component" value="Unassembled WGS sequence"/>
</dbReference>
<dbReference type="STRING" id="568860.SAMN05421811_103635"/>
<keyword evidence="1" id="KW-0812">Transmembrane</keyword>
<feature type="transmembrane region" description="Helical" evidence="1">
    <location>
        <begin position="26"/>
        <end position="52"/>
    </location>
</feature>
<evidence type="ECO:0000313" key="3">
    <source>
        <dbReference type="Proteomes" id="UP000199361"/>
    </source>
</evidence>
<feature type="transmembrane region" description="Helical" evidence="1">
    <location>
        <begin position="167"/>
        <end position="191"/>
    </location>
</feature>
<feature type="transmembrane region" description="Helical" evidence="1">
    <location>
        <begin position="125"/>
        <end position="146"/>
    </location>
</feature>
<protein>
    <submittedName>
        <fullName evidence="2">Uncharacterized protein</fullName>
    </submittedName>
</protein>
<feature type="transmembrane region" description="Helical" evidence="1">
    <location>
        <begin position="230"/>
        <end position="250"/>
    </location>
</feature>
<dbReference type="AlphaFoldDB" id="A0A1I0FV77"/>
<feature type="transmembrane region" description="Helical" evidence="1">
    <location>
        <begin position="203"/>
        <end position="221"/>
    </location>
</feature>